<dbReference type="HOGENOM" id="CLU_3162995_0_0_2"/>
<sequence>MIDDRVENAAPAFGQQPLRCGSGGDQFAPSRPRVDRRRRDAIDISSE</sequence>
<accession>W0JQL9</accession>
<dbReference type="EMBL" id="CP007055">
    <property type="protein sequence ID" value="AHG01026.1"/>
    <property type="molecule type" value="Genomic_DNA"/>
</dbReference>
<dbReference type="KEGG" id="hlr:HALLA_13400"/>
<keyword evidence="3" id="KW-1185">Reference proteome</keyword>
<gene>
    <name evidence="2" type="ORF">HALLA_13400</name>
</gene>
<protein>
    <submittedName>
        <fullName evidence="2">Uncharacterized protein</fullName>
    </submittedName>
</protein>
<reference evidence="2 3" key="1">
    <citation type="submission" date="2014-01" db="EMBL/GenBank/DDBJ databases">
        <authorList>
            <consortium name="DOE Joint Genome Institute"/>
            <person name="Anderson I."/>
            <person name="Huntemann M."/>
            <person name="Han J."/>
            <person name="Chen A."/>
            <person name="Kyrpides N."/>
            <person name="Mavromatis K."/>
            <person name="Markowitz V."/>
            <person name="Palaniappan K."/>
            <person name="Ivanova N."/>
            <person name="Schaumberg A."/>
            <person name="Pati A."/>
            <person name="Liolios K."/>
            <person name="Nordberg H.P."/>
            <person name="Cantor M.N."/>
            <person name="Hua S.X."/>
            <person name="Woyke T."/>
        </authorList>
    </citation>
    <scope>NUCLEOTIDE SEQUENCE [LARGE SCALE GENOMIC DNA]</scope>
    <source>
        <strain evidence="2 3">XH-48</strain>
    </source>
</reference>
<proteinExistence type="predicted"/>
<dbReference type="Proteomes" id="UP000019024">
    <property type="component" value="Chromosome"/>
</dbReference>
<feature type="compositionally biased region" description="Basic and acidic residues" evidence="1">
    <location>
        <begin position="37"/>
        <end position="47"/>
    </location>
</feature>
<evidence type="ECO:0000313" key="3">
    <source>
        <dbReference type="Proteomes" id="UP000019024"/>
    </source>
</evidence>
<evidence type="ECO:0000313" key="2">
    <source>
        <dbReference type="EMBL" id="AHG01026.1"/>
    </source>
</evidence>
<dbReference type="STRING" id="797299.HALLA_13400"/>
<feature type="region of interest" description="Disordered" evidence="1">
    <location>
        <begin position="1"/>
        <end position="47"/>
    </location>
</feature>
<evidence type="ECO:0000256" key="1">
    <source>
        <dbReference type="SAM" id="MobiDB-lite"/>
    </source>
</evidence>
<name>W0JQL9_9EURY</name>
<organism evidence="2 3">
    <name type="scientific">Halostagnicola larsenii XH-48</name>
    <dbReference type="NCBI Taxonomy" id="797299"/>
    <lineage>
        <taxon>Archaea</taxon>
        <taxon>Methanobacteriati</taxon>
        <taxon>Methanobacteriota</taxon>
        <taxon>Stenosarchaea group</taxon>
        <taxon>Halobacteria</taxon>
        <taxon>Halobacteriales</taxon>
        <taxon>Natrialbaceae</taxon>
        <taxon>Halostagnicola</taxon>
    </lineage>
</organism>
<dbReference type="AlphaFoldDB" id="W0JQL9"/>